<feature type="compositionally biased region" description="Basic and acidic residues" evidence="1">
    <location>
        <begin position="1"/>
        <end position="22"/>
    </location>
</feature>
<reference evidence="4" key="1">
    <citation type="journal article" date="2016" name="Nat. Commun.">
        <title>The Gonium pectorale genome demonstrates co-option of cell cycle regulation during the evolution of multicellularity.</title>
        <authorList>
            <person name="Hanschen E.R."/>
            <person name="Marriage T.N."/>
            <person name="Ferris P.J."/>
            <person name="Hamaji T."/>
            <person name="Toyoda A."/>
            <person name="Fujiyama A."/>
            <person name="Neme R."/>
            <person name="Noguchi H."/>
            <person name="Minakuchi Y."/>
            <person name="Suzuki M."/>
            <person name="Kawai-Toyooka H."/>
            <person name="Smith D.R."/>
            <person name="Sparks H."/>
            <person name="Anderson J."/>
            <person name="Bakaric R."/>
            <person name="Luria V."/>
            <person name="Karger A."/>
            <person name="Kirschner M.W."/>
            <person name="Durand P.M."/>
            <person name="Michod R.E."/>
            <person name="Nozaki H."/>
            <person name="Olson B.J."/>
        </authorList>
    </citation>
    <scope>NUCLEOTIDE SEQUENCE [LARGE SCALE GENOMIC DNA]</scope>
    <source>
        <strain evidence="4">NIES-2863</strain>
    </source>
</reference>
<keyword evidence="2" id="KW-0812">Transmembrane</keyword>
<evidence type="ECO:0000256" key="1">
    <source>
        <dbReference type="SAM" id="MobiDB-lite"/>
    </source>
</evidence>
<dbReference type="EMBL" id="LSYV01000046">
    <property type="protein sequence ID" value="KXZ46252.1"/>
    <property type="molecule type" value="Genomic_DNA"/>
</dbReference>
<keyword evidence="2" id="KW-1133">Transmembrane helix</keyword>
<feature type="transmembrane region" description="Helical" evidence="2">
    <location>
        <begin position="259"/>
        <end position="281"/>
    </location>
</feature>
<protein>
    <submittedName>
        <fullName evidence="3">Uncharacterized protein</fullName>
    </submittedName>
</protein>
<name>A0A150G8S8_GONPE</name>
<dbReference type="OrthoDB" id="548126at2759"/>
<proteinExistence type="predicted"/>
<gene>
    <name evidence="3" type="ORF">GPECTOR_45g122</name>
</gene>
<dbReference type="Proteomes" id="UP000075714">
    <property type="component" value="Unassembled WGS sequence"/>
</dbReference>
<evidence type="ECO:0000256" key="2">
    <source>
        <dbReference type="SAM" id="Phobius"/>
    </source>
</evidence>
<organism evidence="3 4">
    <name type="scientific">Gonium pectorale</name>
    <name type="common">Green alga</name>
    <dbReference type="NCBI Taxonomy" id="33097"/>
    <lineage>
        <taxon>Eukaryota</taxon>
        <taxon>Viridiplantae</taxon>
        <taxon>Chlorophyta</taxon>
        <taxon>core chlorophytes</taxon>
        <taxon>Chlorophyceae</taxon>
        <taxon>CS clade</taxon>
        <taxon>Chlamydomonadales</taxon>
        <taxon>Volvocaceae</taxon>
        <taxon>Gonium</taxon>
    </lineage>
</organism>
<accession>A0A150G8S8</accession>
<evidence type="ECO:0000313" key="4">
    <source>
        <dbReference type="Proteomes" id="UP000075714"/>
    </source>
</evidence>
<dbReference type="AlphaFoldDB" id="A0A150G8S8"/>
<comment type="caution">
    <text evidence="3">The sequence shown here is derived from an EMBL/GenBank/DDBJ whole genome shotgun (WGS) entry which is preliminary data.</text>
</comment>
<keyword evidence="4" id="KW-1185">Reference proteome</keyword>
<sequence length="290" mass="30642">MERLSPDEDEDVHGVIEVDDAHGSSSDEDDAKVASTSGEHFGKSQVFVVRAISKASTGYRPSVTCDGFLADVIVTHSGYILSPLGSNQQLSFKYEPPSPKFSRKRPGSISYRLQLLQGSQFLYSLRGLPRTLRCQRRARALEWGPIHVVFASEADLDTFLATIKYVQAEEVAGEQEAQAQARVELTRRLSAGNWNPGGAEGPGVVWPAAAAELWLDSGAAGPSGGSGRAGPGPPGALGELLRPLRGRELRLPLLGPTPLPLLVASAGVAALAALTGAVLLASRSRRGAGR</sequence>
<evidence type="ECO:0000313" key="3">
    <source>
        <dbReference type="EMBL" id="KXZ46252.1"/>
    </source>
</evidence>
<feature type="region of interest" description="Disordered" evidence="1">
    <location>
        <begin position="1"/>
        <end position="37"/>
    </location>
</feature>
<keyword evidence="2" id="KW-0472">Membrane</keyword>